<dbReference type="AlphaFoldDB" id="A0A0U1DQ49"/>
<dbReference type="EMBL" id="CTEF01000004">
    <property type="protein sequence ID" value="CQD20757.1"/>
    <property type="molecule type" value="Genomic_DNA"/>
</dbReference>
<gene>
    <name evidence="1" type="ORF">BN970_04775</name>
</gene>
<proteinExistence type="predicted"/>
<evidence type="ECO:0000313" key="2">
    <source>
        <dbReference type="Proteomes" id="UP000182227"/>
    </source>
</evidence>
<dbReference type="Proteomes" id="UP000182227">
    <property type="component" value="Unassembled WGS sequence"/>
</dbReference>
<accession>A0A0U1DQ49</accession>
<name>A0A0U1DQ49_9MYCO</name>
<organism evidence="1 2">
    <name type="scientific">Mycolicibacterium conceptionense</name>
    <dbReference type="NCBI Taxonomy" id="451644"/>
    <lineage>
        <taxon>Bacteria</taxon>
        <taxon>Bacillati</taxon>
        <taxon>Actinomycetota</taxon>
        <taxon>Actinomycetes</taxon>
        <taxon>Mycobacteriales</taxon>
        <taxon>Mycobacteriaceae</taxon>
        <taxon>Mycolicibacterium</taxon>
    </lineage>
</organism>
<reference evidence="1 2" key="1">
    <citation type="submission" date="2015-03" db="EMBL/GenBank/DDBJ databases">
        <authorList>
            <person name="Murphy D."/>
        </authorList>
    </citation>
    <scope>NUCLEOTIDE SEQUENCE [LARGE SCALE GENOMIC DNA]</scope>
    <source>
        <strain evidence="1 2">D16</strain>
    </source>
</reference>
<evidence type="ECO:0000313" key="1">
    <source>
        <dbReference type="EMBL" id="CQD20757.1"/>
    </source>
</evidence>
<sequence length="30" mass="3397">MAFAYSDMLETIKNKQWLSPISIGTPLARN</sequence>
<protein>
    <submittedName>
        <fullName evidence="1">Uncharacterized protein</fullName>
    </submittedName>
</protein>